<evidence type="ECO:0000256" key="10">
    <source>
        <dbReference type="RuleBase" id="RU365097"/>
    </source>
</evidence>
<dbReference type="Proteomes" id="UP001166291">
    <property type="component" value="Unassembled WGS sequence"/>
</dbReference>
<dbReference type="PROSITE" id="PS50928">
    <property type="entry name" value="ABC_TM1"/>
    <property type="match status" value="1"/>
</dbReference>
<evidence type="ECO:0000256" key="8">
    <source>
        <dbReference type="ARBA" id="ARBA00023136"/>
    </source>
</evidence>
<organism evidence="12 13">
    <name type="scientific">Zhongshania aquimaris</name>
    <dbReference type="NCBI Taxonomy" id="2857107"/>
    <lineage>
        <taxon>Bacteria</taxon>
        <taxon>Pseudomonadati</taxon>
        <taxon>Pseudomonadota</taxon>
        <taxon>Gammaproteobacteria</taxon>
        <taxon>Cellvibrionales</taxon>
        <taxon>Spongiibacteraceae</taxon>
        <taxon>Zhongshania</taxon>
    </lineage>
</organism>
<accession>A0ABS6VVG2</accession>
<keyword evidence="13" id="KW-1185">Reference proteome</keyword>
<reference evidence="12" key="1">
    <citation type="submission" date="2021-07" db="EMBL/GenBank/DDBJ databases">
        <title>Zhongshania sp. CAU 1632 isolated from seawater.</title>
        <authorList>
            <person name="Kim W."/>
        </authorList>
    </citation>
    <scope>NUCLEOTIDE SEQUENCE</scope>
    <source>
        <strain evidence="12">CAU 1632</strain>
    </source>
</reference>
<dbReference type="PANTHER" id="PTHR30183:SF8">
    <property type="entry name" value="MOLYBDENUM TRANSPORT SYSTEM PERMEASE"/>
    <property type="match status" value="1"/>
</dbReference>
<comment type="subcellular location">
    <subcellularLocation>
        <location evidence="10">Cell inner membrane</location>
        <topology evidence="10">Multi-pass membrane protein</topology>
    </subcellularLocation>
    <subcellularLocation>
        <location evidence="2 9">Cell membrane</location>
        <topology evidence="2 9">Multi-pass membrane protein</topology>
    </subcellularLocation>
</comment>
<comment type="caution">
    <text evidence="12">The sequence shown here is derived from an EMBL/GenBank/DDBJ whole genome shotgun (WGS) entry which is preliminary data.</text>
</comment>
<dbReference type="Pfam" id="PF00528">
    <property type="entry name" value="BPD_transp_1"/>
    <property type="match status" value="1"/>
</dbReference>
<sequence>MSHNDWLAVALTLKLAGVTTLILLVVSTPLAWWLAHTRIRIKPVLEAIIALPLVLPPTVLGFYLLIAFAPDSAVGQLWQLLSGNTLAFSFSALVIASVIYSLPFVVQPLQSGFQQLPKPLIETAASLGAGQIDRFVSVILPLCRSNFLVASTLGFAHTVGEFGVVLMIGGNIPGQTQVLSIALYERVESLQYQTAHWLAGGLIAFSVITLSIVYLANSYRGLTPLAKSDGGTQ</sequence>
<dbReference type="InterPro" id="IPR000515">
    <property type="entry name" value="MetI-like"/>
</dbReference>
<evidence type="ECO:0000259" key="11">
    <source>
        <dbReference type="PROSITE" id="PS50928"/>
    </source>
</evidence>
<keyword evidence="4 9" id="KW-0813">Transport</keyword>
<evidence type="ECO:0000313" key="12">
    <source>
        <dbReference type="EMBL" id="MBW2942336.1"/>
    </source>
</evidence>
<comment type="function">
    <text evidence="1 10">Part of the binding-protein-dependent transport system for molybdenum; probably responsible for the translocation of the substrate across the membrane.</text>
</comment>
<evidence type="ECO:0000313" key="13">
    <source>
        <dbReference type="Proteomes" id="UP001166291"/>
    </source>
</evidence>
<evidence type="ECO:0000256" key="6">
    <source>
        <dbReference type="ARBA" id="ARBA00022692"/>
    </source>
</evidence>
<feature type="transmembrane region" description="Helical" evidence="9">
    <location>
        <begin position="6"/>
        <end position="35"/>
    </location>
</feature>
<protein>
    <recommendedName>
        <fullName evidence="10">Molybdenum transport system permease</fullName>
    </recommendedName>
</protein>
<evidence type="ECO:0000256" key="9">
    <source>
        <dbReference type="RuleBase" id="RU363032"/>
    </source>
</evidence>
<evidence type="ECO:0000256" key="4">
    <source>
        <dbReference type="ARBA" id="ARBA00022448"/>
    </source>
</evidence>
<keyword evidence="10" id="KW-0997">Cell inner membrane</keyword>
<keyword evidence="7 9" id="KW-1133">Transmembrane helix</keyword>
<dbReference type="PANTHER" id="PTHR30183">
    <property type="entry name" value="MOLYBDENUM TRANSPORT SYSTEM PERMEASE PROTEIN MODB"/>
    <property type="match status" value="1"/>
</dbReference>
<proteinExistence type="inferred from homology"/>
<evidence type="ECO:0000256" key="3">
    <source>
        <dbReference type="ARBA" id="ARBA00007069"/>
    </source>
</evidence>
<gene>
    <name evidence="12" type="primary">modB</name>
    <name evidence="12" type="ORF">KXJ70_16185</name>
</gene>
<dbReference type="CDD" id="cd06261">
    <property type="entry name" value="TM_PBP2"/>
    <property type="match status" value="1"/>
</dbReference>
<feature type="transmembrane region" description="Helical" evidence="9">
    <location>
        <begin position="86"/>
        <end position="106"/>
    </location>
</feature>
<evidence type="ECO:0000256" key="5">
    <source>
        <dbReference type="ARBA" id="ARBA00022475"/>
    </source>
</evidence>
<evidence type="ECO:0000256" key="7">
    <source>
        <dbReference type="ARBA" id="ARBA00022989"/>
    </source>
</evidence>
<keyword evidence="10" id="KW-0500">Molybdenum</keyword>
<keyword evidence="8 9" id="KW-0472">Membrane</keyword>
<comment type="caution">
    <text evidence="10">Lacks conserved residue(s) required for the propagation of feature annotation.</text>
</comment>
<feature type="domain" description="ABC transmembrane type-1" evidence="11">
    <location>
        <begin position="9"/>
        <end position="216"/>
    </location>
</feature>
<evidence type="ECO:0000256" key="2">
    <source>
        <dbReference type="ARBA" id="ARBA00004651"/>
    </source>
</evidence>
<dbReference type="EMBL" id="JAHWDQ010000005">
    <property type="protein sequence ID" value="MBW2942336.1"/>
    <property type="molecule type" value="Genomic_DNA"/>
</dbReference>
<keyword evidence="5" id="KW-1003">Cell membrane</keyword>
<dbReference type="NCBIfam" id="TIGR02141">
    <property type="entry name" value="modB_ABC"/>
    <property type="match status" value="1"/>
</dbReference>
<dbReference type="RefSeq" id="WP_219044584.1">
    <property type="nucleotide sequence ID" value="NZ_JAHWDQ010000005.1"/>
</dbReference>
<dbReference type="InterPro" id="IPR011867">
    <property type="entry name" value="ModB_ABC"/>
</dbReference>
<feature type="transmembrane region" description="Helical" evidence="9">
    <location>
        <begin position="195"/>
        <end position="216"/>
    </location>
</feature>
<feature type="transmembrane region" description="Helical" evidence="9">
    <location>
        <begin position="47"/>
        <end position="66"/>
    </location>
</feature>
<comment type="similarity">
    <text evidence="3 10">Belongs to the binding-protein-dependent transport system permease family. CysTW subfamily.</text>
</comment>
<keyword evidence="6 9" id="KW-0812">Transmembrane</keyword>
<evidence type="ECO:0000256" key="1">
    <source>
        <dbReference type="ARBA" id="ARBA00002949"/>
    </source>
</evidence>
<name>A0ABS6VVG2_9GAMM</name>